<dbReference type="eggNOG" id="ENOG502SW9B">
    <property type="taxonomic scope" value="Eukaryota"/>
</dbReference>
<protein>
    <submittedName>
        <fullName evidence="5">Piso0_003358 protein</fullName>
    </submittedName>
</protein>
<name>G8YIV9_PICSO</name>
<reference evidence="5" key="1">
    <citation type="submission" date="2011-10" db="EMBL/GenBank/DDBJ databases">
        <authorList>
            <person name="Genoscope - CEA"/>
        </authorList>
    </citation>
    <scope>NUCLEOTIDE SEQUENCE</scope>
</reference>
<dbReference type="AlphaFoldDB" id="G8YIV9"/>
<proteinExistence type="predicted"/>
<evidence type="ECO:0000313" key="7">
    <source>
        <dbReference type="Proteomes" id="UP000005222"/>
    </source>
</evidence>
<evidence type="ECO:0000256" key="1">
    <source>
        <dbReference type="ARBA" id="ARBA00004123"/>
    </source>
</evidence>
<evidence type="ECO:0000313" key="6">
    <source>
        <dbReference type="EMBL" id="CCE81019.1"/>
    </source>
</evidence>
<sequence>MQQPEDEGRKTLYDQLKESKEIKQLEYQKLLEKQNSPYKLDPIAASFYDELKQKELANRKKIQEQEREELSKYRKEKSSMGKDDAKTSSSNEALQAPKKISIPSRKRRKESEKDASVSKKPKEIQEPQCITKKEDEISASAAKDKPYEKKGKNKSEEQSHTVKEETKSPERNPRETKTTSILGDYSSDDDD</sequence>
<dbReference type="GO" id="GO:0005634">
    <property type="term" value="C:nucleus"/>
    <property type="evidence" value="ECO:0007669"/>
    <property type="project" value="UniProtKB-SubCell"/>
</dbReference>
<comment type="subcellular location">
    <subcellularLocation>
        <location evidence="1">Nucleus</location>
    </subcellularLocation>
</comment>
<dbReference type="Proteomes" id="UP000005222">
    <property type="component" value="Chromosome H"/>
</dbReference>
<evidence type="ECO:0000256" key="2">
    <source>
        <dbReference type="ARBA" id="ARBA00023242"/>
    </source>
</evidence>
<evidence type="ECO:0000259" key="4">
    <source>
        <dbReference type="Pfam" id="PF10187"/>
    </source>
</evidence>
<gene>
    <name evidence="5" type="primary">Piso0_003358</name>
    <name evidence="5" type="ORF">GNLVRS01_PISO0G10566g</name>
    <name evidence="6" type="ORF">GNLVRS01_PISO0H10567g</name>
</gene>
<accession>G8YIV9</accession>
<feature type="compositionally biased region" description="Basic and acidic residues" evidence="3">
    <location>
        <begin position="59"/>
        <end position="86"/>
    </location>
</feature>
<dbReference type="EMBL" id="FO082052">
    <property type="protein sequence ID" value="CCE81019.1"/>
    <property type="molecule type" value="Genomic_DNA"/>
</dbReference>
<feature type="region of interest" description="Disordered" evidence="3">
    <location>
        <begin position="59"/>
        <end position="191"/>
    </location>
</feature>
<reference evidence="7" key="2">
    <citation type="journal article" date="2012" name="G3 (Bethesda)">
        <title>Pichia sorbitophila, an interspecies yeast hybrid reveals early steps of genome resolution following polyploidization.</title>
        <authorList>
            <person name="Leh Louis V."/>
            <person name="Despons L."/>
            <person name="Friedrich A."/>
            <person name="Martin T."/>
            <person name="Durrens P."/>
            <person name="Casaregola S."/>
            <person name="Neuveglise C."/>
            <person name="Fairhead C."/>
            <person name="Marck C."/>
            <person name="Cruz J.A."/>
            <person name="Straub M.L."/>
            <person name="Kugler V."/>
            <person name="Sacerdot C."/>
            <person name="Uzunov Z."/>
            <person name="Thierry A."/>
            <person name="Weiss S."/>
            <person name="Bleykasten C."/>
            <person name="De Montigny J."/>
            <person name="Jacques N."/>
            <person name="Jung P."/>
            <person name="Lemaire M."/>
            <person name="Mallet S."/>
            <person name="Morel G."/>
            <person name="Richard G.F."/>
            <person name="Sarkar A."/>
            <person name="Savel G."/>
            <person name="Schacherer J."/>
            <person name="Seret M.L."/>
            <person name="Talla E."/>
            <person name="Samson G."/>
            <person name="Jubin C."/>
            <person name="Poulain J."/>
            <person name="Vacherie B."/>
            <person name="Barbe V."/>
            <person name="Pelletier E."/>
            <person name="Sherman D.J."/>
            <person name="Westhof E."/>
            <person name="Weissenbach J."/>
            <person name="Baret P.V."/>
            <person name="Wincker P."/>
            <person name="Gaillardin C."/>
            <person name="Dujon B."/>
            <person name="Souciet J.L."/>
        </authorList>
    </citation>
    <scope>NUCLEOTIDE SEQUENCE [LARGE SCALE GENOMIC DNA]</scope>
    <source>
        <strain evidence="7">ATCC MYA-4447 / BCRC 22081 / CBS 7064 / NBRC 10061 / NRRL Y-12695</strain>
    </source>
</reference>
<organism evidence="5 7">
    <name type="scientific">Pichia sorbitophila (strain ATCC MYA-4447 / BCRC 22081 / CBS 7064 / NBRC 10061 / NRRL Y-12695)</name>
    <name type="common">Hybrid yeast</name>
    <dbReference type="NCBI Taxonomy" id="559304"/>
    <lineage>
        <taxon>Eukaryota</taxon>
        <taxon>Fungi</taxon>
        <taxon>Dikarya</taxon>
        <taxon>Ascomycota</taxon>
        <taxon>Saccharomycotina</taxon>
        <taxon>Pichiomycetes</taxon>
        <taxon>Debaryomycetaceae</taxon>
        <taxon>Millerozyma</taxon>
    </lineage>
</organism>
<dbReference type="STRING" id="559304.G8YIV9"/>
<dbReference type="InParanoid" id="G8YIV9"/>
<keyword evidence="7" id="KW-1185">Reference proteome</keyword>
<dbReference type="Proteomes" id="UP000005222">
    <property type="component" value="Chromosome G"/>
</dbReference>
<evidence type="ECO:0000256" key="3">
    <source>
        <dbReference type="SAM" id="MobiDB-lite"/>
    </source>
</evidence>
<dbReference type="Pfam" id="PF10187">
    <property type="entry name" value="FAM192A_Fyv6_N"/>
    <property type="match status" value="1"/>
</dbReference>
<keyword evidence="2" id="KW-0539">Nucleus</keyword>
<dbReference type="HOGENOM" id="CLU_1294370_0_0_1"/>
<feature type="domain" description="FAM192A/Fyv6 N-terminal" evidence="4">
    <location>
        <begin position="3"/>
        <end position="74"/>
    </location>
</feature>
<dbReference type="OrthoDB" id="4026176at2759"/>
<dbReference type="EMBL" id="FO082053">
    <property type="protein sequence ID" value="CCE80254.1"/>
    <property type="molecule type" value="Genomic_DNA"/>
</dbReference>
<feature type="compositionally biased region" description="Basic and acidic residues" evidence="3">
    <location>
        <begin position="109"/>
        <end position="177"/>
    </location>
</feature>
<evidence type="ECO:0000313" key="5">
    <source>
        <dbReference type="EMBL" id="CCE80254.1"/>
    </source>
</evidence>
<dbReference type="InterPro" id="IPR019331">
    <property type="entry name" value="FAM192A/Fyv6_N"/>
</dbReference>